<evidence type="ECO:0000313" key="2">
    <source>
        <dbReference type="Proteomes" id="UP001148838"/>
    </source>
</evidence>
<gene>
    <name evidence="1" type="ORF">ANN_20516</name>
</gene>
<evidence type="ECO:0000313" key="1">
    <source>
        <dbReference type="EMBL" id="KAJ4431910.1"/>
    </source>
</evidence>
<dbReference type="PANTHER" id="PTHR47326">
    <property type="entry name" value="TRANSPOSABLE ELEMENT TC3 TRANSPOSASE-LIKE PROTEIN"/>
    <property type="match status" value="1"/>
</dbReference>
<dbReference type="PANTHER" id="PTHR47326:SF1">
    <property type="entry name" value="HTH PSQ-TYPE DOMAIN-CONTAINING PROTEIN"/>
    <property type="match status" value="1"/>
</dbReference>
<proteinExistence type="predicted"/>
<name>A0ABQ8SE03_PERAM</name>
<dbReference type="InterPro" id="IPR036397">
    <property type="entry name" value="RNaseH_sf"/>
</dbReference>
<reference evidence="1 2" key="1">
    <citation type="journal article" date="2022" name="Allergy">
        <title>Genome assembly and annotation of Periplaneta americana reveal a comprehensive cockroach allergen profile.</title>
        <authorList>
            <person name="Wang L."/>
            <person name="Xiong Q."/>
            <person name="Saelim N."/>
            <person name="Wang L."/>
            <person name="Nong W."/>
            <person name="Wan A.T."/>
            <person name="Shi M."/>
            <person name="Liu X."/>
            <person name="Cao Q."/>
            <person name="Hui J.H.L."/>
            <person name="Sookrung N."/>
            <person name="Leung T.F."/>
            <person name="Tungtrongchitr A."/>
            <person name="Tsui S.K.W."/>
        </authorList>
    </citation>
    <scope>NUCLEOTIDE SEQUENCE [LARGE SCALE GENOMIC DNA]</scope>
    <source>
        <strain evidence="1">PWHHKU_190912</strain>
    </source>
</reference>
<dbReference type="Gene3D" id="3.30.420.10">
    <property type="entry name" value="Ribonuclease H-like superfamily/Ribonuclease H"/>
    <property type="match status" value="1"/>
</dbReference>
<keyword evidence="2" id="KW-1185">Reference proteome</keyword>
<sequence length="98" mass="11434">MVGTTIAKSWYRRHCGPATRRSAAHFALQAWRYLNTTFPNRWIGRGFADDQAPFFAWPPRSPDFTTPDNALWGFIKDEITATTQQHNYEQLWKMPSTK</sequence>
<protein>
    <submittedName>
        <fullName evidence="1">Uncharacterized protein</fullName>
    </submittedName>
</protein>
<comment type="caution">
    <text evidence="1">The sequence shown here is derived from an EMBL/GenBank/DDBJ whole genome shotgun (WGS) entry which is preliminary data.</text>
</comment>
<dbReference type="EMBL" id="JAJSOF020000029">
    <property type="protein sequence ID" value="KAJ4431910.1"/>
    <property type="molecule type" value="Genomic_DNA"/>
</dbReference>
<dbReference type="Proteomes" id="UP001148838">
    <property type="component" value="Unassembled WGS sequence"/>
</dbReference>
<accession>A0ABQ8SE03</accession>
<organism evidence="1 2">
    <name type="scientific">Periplaneta americana</name>
    <name type="common">American cockroach</name>
    <name type="synonym">Blatta americana</name>
    <dbReference type="NCBI Taxonomy" id="6978"/>
    <lineage>
        <taxon>Eukaryota</taxon>
        <taxon>Metazoa</taxon>
        <taxon>Ecdysozoa</taxon>
        <taxon>Arthropoda</taxon>
        <taxon>Hexapoda</taxon>
        <taxon>Insecta</taxon>
        <taxon>Pterygota</taxon>
        <taxon>Neoptera</taxon>
        <taxon>Polyneoptera</taxon>
        <taxon>Dictyoptera</taxon>
        <taxon>Blattodea</taxon>
        <taxon>Blattoidea</taxon>
        <taxon>Blattidae</taxon>
        <taxon>Blattinae</taxon>
        <taxon>Periplaneta</taxon>
    </lineage>
</organism>